<feature type="active site" description="Nucleophile" evidence="2">
    <location>
        <position position="96"/>
    </location>
</feature>
<dbReference type="EC" id="3.5.1.2" evidence="2"/>
<dbReference type="UniPathway" id="UPA00219"/>
<dbReference type="InterPro" id="IPR033949">
    <property type="entry name" value="CobQ_GATase1"/>
</dbReference>
<dbReference type="HAMAP" id="MF_02213">
    <property type="entry name" value="Lipid_II_synth_GatD"/>
    <property type="match status" value="1"/>
</dbReference>
<feature type="active site" evidence="2">
    <location>
        <position position="197"/>
    </location>
</feature>
<feature type="domain" description="CobB/CobQ-like glutamine amidotransferase" evidence="3">
    <location>
        <begin position="7"/>
        <end position="204"/>
    </location>
</feature>
<dbReference type="Proteomes" id="UP000220922">
    <property type="component" value="Unassembled WGS sequence"/>
</dbReference>
<dbReference type="Pfam" id="PF07685">
    <property type="entry name" value="GATase_3"/>
    <property type="match status" value="1"/>
</dbReference>
<keyword evidence="2" id="KW-0573">Peptidoglycan synthesis</keyword>
<dbReference type="RefSeq" id="WP_097652514.1">
    <property type="nucleotide sequence ID" value="NZ_LYXE01000085.1"/>
</dbReference>
<comment type="similarity">
    <text evidence="2">Belongs to the CobB/CobQ family. GatD subfamily.</text>
</comment>
<dbReference type="Gene3D" id="3.40.50.880">
    <property type="match status" value="1"/>
</dbReference>
<dbReference type="CDD" id="cd01750">
    <property type="entry name" value="GATase1_CobQ"/>
    <property type="match status" value="1"/>
</dbReference>
<feature type="binding site" evidence="2">
    <location>
        <position position="130"/>
    </location>
    <ligand>
        <name>substrate</name>
    </ligand>
</feature>
<organism evidence="4 5">
    <name type="scientific">Candidatus Chloroploca asiatica</name>
    <dbReference type="NCBI Taxonomy" id="1506545"/>
    <lineage>
        <taxon>Bacteria</taxon>
        <taxon>Bacillati</taxon>
        <taxon>Chloroflexota</taxon>
        <taxon>Chloroflexia</taxon>
        <taxon>Chloroflexales</taxon>
        <taxon>Chloroflexineae</taxon>
        <taxon>Oscillochloridaceae</taxon>
        <taxon>Candidatus Chloroploca</taxon>
    </lineage>
</organism>
<keyword evidence="2" id="KW-0961">Cell wall biogenesis/degradation</keyword>
<dbReference type="GO" id="GO:0004359">
    <property type="term" value="F:glutaminase activity"/>
    <property type="evidence" value="ECO:0007669"/>
    <property type="project" value="UniProtKB-UniRule"/>
</dbReference>
<reference evidence="4 5" key="1">
    <citation type="submission" date="2016-05" db="EMBL/GenBank/DDBJ databases">
        <authorList>
            <person name="Lavstsen T."/>
            <person name="Jespersen J.S."/>
        </authorList>
    </citation>
    <scope>NUCLEOTIDE SEQUENCE [LARGE SCALE GENOMIC DNA]</scope>
    <source>
        <strain evidence="4 5">B7-9</strain>
    </source>
</reference>
<name>A0A2H3KLZ1_9CHLR</name>
<gene>
    <name evidence="2" type="primary">gatD</name>
    <name evidence="4" type="ORF">A9Q02_13805</name>
</gene>
<comment type="subunit">
    <text evidence="2">Forms a heterodimer with MurT.</text>
</comment>
<keyword evidence="2" id="KW-0133">Cell shape</keyword>
<dbReference type="PANTHER" id="PTHR21343">
    <property type="entry name" value="DETHIOBIOTIN SYNTHETASE"/>
    <property type="match status" value="1"/>
</dbReference>
<protein>
    <recommendedName>
        <fullName evidence="2">Lipid II isoglutaminyl synthase (glutamine-hydrolyzing) subunit GatD</fullName>
        <ecNumber evidence="2">6.3.5.13</ecNumber>
    </recommendedName>
    <alternativeName>
        <fullName evidence="2">Lipid II isoglutaminyl synthase glutaminase subunit</fullName>
        <ecNumber evidence="2">3.5.1.2</ecNumber>
    </alternativeName>
</protein>
<keyword evidence="5" id="KW-1185">Reference proteome</keyword>
<dbReference type="GO" id="GO:0008360">
    <property type="term" value="P:regulation of cell shape"/>
    <property type="evidence" value="ECO:0007669"/>
    <property type="project" value="UniProtKB-KW"/>
</dbReference>
<evidence type="ECO:0000256" key="2">
    <source>
        <dbReference type="HAMAP-Rule" id="MF_02213"/>
    </source>
</evidence>
<comment type="pathway">
    <text evidence="2">Cell wall biogenesis; peptidoglycan biosynthesis.</text>
</comment>
<keyword evidence="2" id="KW-0436">Ligase</keyword>
<comment type="catalytic activity">
    <reaction evidence="2">
        <text>L-glutamine + H2O = L-glutamate + NH4(+)</text>
        <dbReference type="Rhea" id="RHEA:15889"/>
        <dbReference type="ChEBI" id="CHEBI:15377"/>
        <dbReference type="ChEBI" id="CHEBI:28938"/>
        <dbReference type="ChEBI" id="CHEBI:29985"/>
        <dbReference type="ChEBI" id="CHEBI:58359"/>
        <dbReference type="EC" id="3.5.1.2"/>
    </reaction>
</comment>
<dbReference type="InterPro" id="IPR043702">
    <property type="entry name" value="Lipid_II_synth_GatD"/>
</dbReference>
<dbReference type="InterPro" id="IPR029062">
    <property type="entry name" value="Class_I_gatase-like"/>
</dbReference>
<dbReference type="EMBL" id="LYXE01000085">
    <property type="protein sequence ID" value="PDV99031.1"/>
    <property type="molecule type" value="Genomic_DNA"/>
</dbReference>
<evidence type="ECO:0000259" key="3">
    <source>
        <dbReference type="Pfam" id="PF07685"/>
    </source>
</evidence>
<keyword evidence="1 2" id="KW-0315">Glutamine amidotransferase</keyword>
<accession>A0A2H3KLZ1</accession>
<evidence type="ECO:0000256" key="1">
    <source>
        <dbReference type="ARBA" id="ARBA00022962"/>
    </source>
</evidence>
<keyword evidence="4" id="KW-0808">Transferase</keyword>
<dbReference type="GO" id="GO:0140282">
    <property type="term" value="F:carbon-nitrogen ligase activity on lipid II"/>
    <property type="evidence" value="ECO:0007669"/>
    <property type="project" value="UniProtKB-UniRule"/>
</dbReference>
<dbReference type="GO" id="GO:0009252">
    <property type="term" value="P:peptidoglycan biosynthetic process"/>
    <property type="evidence" value="ECO:0007669"/>
    <property type="project" value="UniProtKB-UniRule"/>
</dbReference>
<sequence>MTYCLHLAHCYPSHMSIYGDRGNVIALVQRCAWRGIALDVTPIEPGDAVDWSSFDLAFFGGGQDSGQALIVQDLFERQRVGFCAAIEADLVLLAICGGYQLLGNYFLTHTGERLPGLGILDLHTVGGKQRLIGNVVVEATFGHGPPVHLVGFENHSGRTYHGPGVRSLGRVVVGHGDNGEDGVGGSVYRNTYGCYLHGSLLPKNPQLTDHLIRLALQRRYGSEAKLPPLEARLEMHAQQTMLKRLLPRRLFRRS</sequence>
<comment type="catalytic activity">
    <reaction evidence="2">
        <text>beta-D-GlcNAc-(1-&gt;4)-Mur2Ac(oyl-L-Ala-gamma-D-Glu-L-Lys-D-Ala-D-Ala)-di-trans,octa-cis-undecaprenyl diphosphate + L-glutamine + ATP + H2O = beta-D-GlcNAc-(1-&gt;4)-Mur2Ac(oyl-L-Ala-D-isoglutaminyl-L-Lys-D-Ala-D-Ala)-di-trans,octa-cis-undecaprenyl diphosphate + L-glutamate + ADP + phosphate + H(+)</text>
        <dbReference type="Rhea" id="RHEA:57928"/>
        <dbReference type="ChEBI" id="CHEBI:15377"/>
        <dbReference type="ChEBI" id="CHEBI:15378"/>
        <dbReference type="ChEBI" id="CHEBI:29985"/>
        <dbReference type="ChEBI" id="CHEBI:30616"/>
        <dbReference type="ChEBI" id="CHEBI:43474"/>
        <dbReference type="ChEBI" id="CHEBI:58359"/>
        <dbReference type="ChEBI" id="CHEBI:60033"/>
        <dbReference type="ChEBI" id="CHEBI:62233"/>
        <dbReference type="ChEBI" id="CHEBI:456216"/>
        <dbReference type="EC" id="6.3.5.13"/>
    </reaction>
</comment>
<evidence type="ECO:0000313" key="5">
    <source>
        <dbReference type="Proteomes" id="UP000220922"/>
    </source>
</evidence>
<comment type="caution">
    <text evidence="4">The sequence shown here is derived from an EMBL/GenBank/DDBJ whole genome shotgun (WGS) entry which is preliminary data.</text>
</comment>
<dbReference type="OrthoDB" id="9782045at2"/>
<keyword evidence="2" id="KW-0378">Hydrolase</keyword>
<dbReference type="EC" id="6.3.5.13" evidence="2"/>
<comment type="function">
    <text evidence="2">The lipid II isoglutaminyl synthase complex catalyzes the formation of alpha-D-isoglutamine in the cell wall lipid II stem peptide. The GatD subunit catalyzes the hydrolysis of glutamine to glutamate and ammonia. The resulting ammonia molecule is channeled to the active site of MurT.</text>
</comment>
<evidence type="ECO:0000313" key="4">
    <source>
        <dbReference type="EMBL" id="PDV99031.1"/>
    </source>
</evidence>
<dbReference type="InterPro" id="IPR011698">
    <property type="entry name" value="GATase_3"/>
</dbReference>
<dbReference type="GO" id="GO:0071555">
    <property type="term" value="P:cell wall organization"/>
    <property type="evidence" value="ECO:0007669"/>
    <property type="project" value="UniProtKB-KW"/>
</dbReference>
<proteinExistence type="inferred from homology"/>
<dbReference type="PANTHER" id="PTHR21343:SF9">
    <property type="entry name" value="LIPID II ISOGLUTAMINYL SYNTHASE (GLUTAMINE-HYDROLYZING) SUBUNIT GATD"/>
    <property type="match status" value="1"/>
</dbReference>
<dbReference type="AlphaFoldDB" id="A0A2H3KLZ1"/>
<dbReference type="GO" id="GO:0009236">
    <property type="term" value="P:cobalamin biosynthetic process"/>
    <property type="evidence" value="ECO:0007669"/>
    <property type="project" value="InterPro"/>
</dbReference>
<dbReference type="GO" id="GO:0016740">
    <property type="term" value="F:transferase activity"/>
    <property type="evidence" value="ECO:0007669"/>
    <property type="project" value="UniProtKB-KW"/>
</dbReference>
<dbReference type="SUPFAM" id="SSF52317">
    <property type="entry name" value="Class I glutamine amidotransferase-like"/>
    <property type="match status" value="1"/>
</dbReference>
<dbReference type="PROSITE" id="PS51274">
    <property type="entry name" value="GATASE_COBBQ"/>
    <property type="match status" value="1"/>
</dbReference>